<organism evidence="2 3">
    <name type="scientific">Luteolibacter algae</name>
    <dbReference type="NCBI Taxonomy" id="454151"/>
    <lineage>
        <taxon>Bacteria</taxon>
        <taxon>Pseudomonadati</taxon>
        <taxon>Verrucomicrobiota</taxon>
        <taxon>Verrucomicrobiia</taxon>
        <taxon>Verrucomicrobiales</taxon>
        <taxon>Verrucomicrobiaceae</taxon>
        <taxon>Luteolibacter</taxon>
    </lineage>
</organism>
<evidence type="ECO:0000313" key="2">
    <source>
        <dbReference type="EMBL" id="MFD2256383.1"/>
    </source>
</evidence>
<feature type="domain" description="Nudix hydrolase" evidence="1">
    <location>
        <begin position="51"/>
        <end position="160"/>
    </location>
</feature>
<dbReference type="SUPFAM" id="SSF55811">
    <property type="entry name" value="Nudix"/>
    <property type="match status" value="1"/>
</dbReference>
<dbReference type="CDD" id="cd03674">
    <property type="entry name" value="NUDIX_Hydrolase"/>
    <property type="match status" value="1"/>
</dbReference>
<dbReference type="EMBL" id="JBHUIT010000008">
    <property type="protein sequence ID" value="MFD2256383.1"/>
    <property type="molecule type" value="Genomic_DNA"/>
</dbReference>
<gene>
    <name evidence="2" type="ORF">ACFSSA_06835</name>
</gene>
<evidence type="ECO:0000313" key="3">
    <source>
        <dbReference type="Proteomes" id="UP001597375"/>
    </source>
</evidence>
<dbReference type="InterPro" id="IPR000086">
    <property type="entry name" value="NUDIX_hydrolase_dom"/>
</dbReference>
<dbReference type="RefSeq" id="WP_386819570.1">
    <property type="nucleotide sequence ID" value="NZ_JBHUIT010000008.1"/>
</dbReference>
<evidence type="ECO:0000259" key="1">
    <source>
        <dbReference type="Pfam" id="PF00293"/>
    </source>
</evidence>
<dbReference type="InterPro" id="IPR015797">
    <property type="entry name" value="NUDIX_hydrolase-like_dom_sf"/>
</dbReference>
<proteinExistence type="predicted"/>
<dbReference type="Gene3D" id="3.90.79.10">
    <property type="entry name" value="Nucleoside Triphosphate Pyrophosphohydrolase"/>
    <property type="match status" value="1"/>
</dbReference>
<accession>A0ABW5D7L4</accession>
<keyword evidence="3" id="KW-1185">Reference proteome</keyword>
<dbReference type="Proteomes" id="UP001597375">
    <property type="component" value="Unassembled WGS sequence"/>
</dbReference>
<dbReference type="Pfam" id="PF00293">
    <property type="entry name" value="NUDIX"/>
    <property type="match status" value="1"/>
</dbReference>
<dbReference type="GO" id="GO:0016787">
    <property type="term" value="F:hydrolase activity"/>
    <property type="evidence" value="ECO:0007669"/>
    <property type="project" value="UniProtKB-KW"/>
</dbReference>
<comment type="caution">
    <text evidence="2">The sequence shown here is derived from an EMBL/GenBank/DDBJ whole genome shotgun (WGS) entry which is preliminary data.</text>
</comment>
<keyword evidence="2" id="KW-0378">Hydrolase</keyword>
<name>A0ABW5D7L4_9BACT</name>
<reference evidence="3" key="1">
    <citation type="journal article" date="2019" name="Int. J. Syst. Evol. Microbiol.">
        <title>The Global Catalogue of Microorganisms (GCM) 10K type strain sequencing project: providing services to taxonomists for standard genome sequencing and annotation.</title>
        <authorList>
            <consortium name="The Broad Institute Genomics Platform"/>
            <consortium name="The Broad Institute Genome Sequencing Center for Infectious Disease"/>
            <person name="Wu L."/>
            <person name="Ma J."/>
        </authorList>
    </citation>
    <scope>NUCLEOTIDE SEQUENCE [LARGE SCALE GENOMIC DNA]</scope>
    <source>
        <strain evidence="3">CGMCC 4.7106</strain>
    </source>
</reference>
<sequence length="180" mass="20573">MHRKLLLDQLSEYAVTHPDENDVIDRFVSFIENETRCFERSLGIGHITGSAWVVNEDGSKVLLTHHKKLNRWLQLGGHADGMTDVLAVAIKEAEEESGLAGFSKVGAGIFDIDIHPIPARKNEPEHLHYDVRYVLRPTGSLKFIVSEESHDLSWVDIDCVINHTTEESMMRMVQKWRNMR</sequence>
<protein>
    <submittedName>
        <fullName evidence="2">NUDIX hydrolase</fullName>
    </submittedName>
</protein>